<proteinExistence type="predicted"/>
<keyword evidence="1" id="KW-0106">Calcium</keyword>
<gene>
    <name evidence="3" type="ORF">EHUX00137_LOCUS1992</name>
</gene>
<protein>
    <recommendedName>
        <fullName evidence="4">EF-hand domain-containing protein</fullName>
    </recommendedName>
</protein>
<evidence type="ECO:0008006" key="4">
    <source>
        <dbReference type="Google" id="ProtNLM"/>
    </source>
</evidence>
<evidence type="ECO:0000256" key="1">
    <source>
        <dbReference type="ARBA" id="ARBA00022837"/>
    </source>
</evidence>
<dbReference type="PROSITE" id="PS00018">
    <property type="entry name" value="EF_HAND_1"/>
    <property type="match status" value="1"/>
</dbReference>
<dbReference type="SUPFAM" id="SSF47473">
    <property type="entry name" value="EF-hand"/>
    <property type="match status" value="1"/>
</dbReference>
<organism evidence="3">
    <name type="scientific">Emiliania huxleyi</name>
    <name type="common">Coccolithophore</name>
    <name type="synonym">Pontosphaera huxleyi</name>
    <dbReference type="NCBI Taxonomy" id="2903"/>
    <lineage>
        <taxon>Eukaryota</taxon>
        <taxon>Haptista</taxon>
        <taxon>Haptophyta</taxon>
        <taxon>Prymnesiophyceae</taxon>
        <taxon>Isochrysidales</taxon>
        <taxon>Noelaerhabdaceae</taxon>
        <taxon>Emiliania</taxon>
    </lineage>
</organism>
<dbReference type="Gene3D" id="1.10.238.10">
    <property type="entry name" value="EF-hand"/>
    <property type="match status" value="1"/>
</dbReference>
<sequence length="692" mass="73663">MAALHATYRSPNKAVSSTGIRREQHLPSRPLSADIGARRGRQVLATAARRRDSSLYQRLHRIVLALQLLQTPAASSGAHSFRGLLTQLERLEVEARGGSQSRSMSTALWLLQRSVPPSVSAPMGSDDFNQALGVLIWLLTHFDGPQEQATVAEPVVLCPSRAMAHEADDGTPLGSPAPLARTPNPAPAPKSRTLKHWEPPARWPTGTSMSDGTSLPVTSPLLGSTAVLGSSLPASTAPLLLAEPGVAKSEPQRLDRSFQFGEVVVDAPPTTNQPLRLRTHTPTTELHLQQIPISSISSHGEPFKVLAGKRTTKLAENSAVIDPRTLEEEGRAACLEAQERALARERRLAARMQEPAPTPLRSRCHEDEALANDTLQRRLAIDERAWREEEAQSRRAEADAVLLREKGLCLAQSARLGLSTSVDAAAGCTAVMGTEETLACPQPLLCATTEMRSLINDLHSSFSLFCTSPSIADDPLSVVSGQIRGGGAVSSSDVELALEAFGQHYLSLAGREALSKIWTAGQVCFADYAQTMLRLMAGFGPGSLALTENEALAALYVAFRLFDYSGSGVVGMADIELVLQALSCHLESHEVSELLGHLQQSGHDPSSELPFHCFLSLFMPTIRAGTELAGRADSEAAASETDRHQPSELVLLGGGGTHFAGGGAAGARAQRVAAGESIARSGTLVSHSLHCP</sequence>
<dbReference type="InterPro" id="IPR018247">
    <property type="entry name" value="EF_Hand_1_Ca_BS"/>
</dbReference>
<accession>A0A7S3RGL6</accession>
<evidence type="ECO:0000313" key="3">
    <source>
        <dbReference type="EMBL" id="CAE0523860.1"/>
    </source>
</evidence>
<dbReference type="EMBL" id="HBIR01002809">
    <property type="protein sequence ID" value="CAE0523860.1"/>
    <property type="molecule type" value="Transcribed_RNA"/>
</dbReference>
<feature type="compositionally biased region" description="Polar residues" evidence="2">
    <location>
        <begin position="9"/>
        <end position="19"/>
    </location>
</feature>
<dbReference type="InterPro" id="IPR011992">
    <property type="entry name" value="EF-hand-dom_pair"/>
</dbReference>
<name>A0A7S3RGL6_EMIHU</name>
<dbReference type="AlphaFoldDB" id="A0A7S3RGL6"/>
<feature type="region of interest" description="Disordered" evidence="2">
    <location>
        <begin position="166"/>
        <end position="212"/>
    </location>
</feature>
<feature type="region of interest" description="Disordered" evidence="2">
    <location>
        <begin position="1"/>
        <end position="29"/>
    </location>
</feature>
<reference evidence="3" key="1">
    <citation type="submission" date="2021-01" db="EMBL/GenBank/DDBJ databases">
        <authorList>
            <person name="Corre E."/>
            <person name="Pelletier E."/>
            <person name="Niang G."/>
            <person name="Scheremetjew M."/>
            <person name="Finn R."/>
            <person name="Kale V."/>
            <person name="Holt S."/>
            <person name="Cochrane G."/>
            <person name="Meng A."/>
            <person name="Brown T."/>
            <person name="Cohen L."/>
        </authorList>
    </citation>
    <scope>NUCLEOTIDE SEQUENCE</scope>
    <source>
        <strain evidence="3">379</strain>
    </source>
</reference>
<evidence type="ECO:0000256" key="2">
    <source>
        <dbReference type="SAM" id="MobiDB-lite"/>
    </source>
</evidence>